<dbReference type="Gene3D" id="1.20.144.10">
    <property type="entry name" value="Phosphatidic acid phosphatase type 2/haloperoxidase"/>
    <property type="match status" value="1"/>
</dbReference>
<keyword evidence="5" id="KW-0378">Hydrolase</keyword>
<feature type="domain" description="Phosphatidic acid phosphatase type 2/haloperoxidase" evidence="11">
    <location>
        <begin position="59"/>
        <end position="163"/>
    </location>
</feature>
<keyword evidence="13" id="KW-1185">Reference proteome</keyword>
<dbReference type="GO" id="GO:0005886">
    <property type="term" value="C:plasma membrane"/>
    <property type="evidence" value="ECO:0007669"/>
    <property type="project" value="UniProtKB-SubCell"/>
</dbReference>
<name>A0A0J8GUF4_9ALTE</name>
<dbReference type="RefSeq" id="WP_048694294.1">
    <property type="nucleotide sequence ID" value="NZ_KQ130499.1"/>
</dbReference>
<dbReference type="InterPro" id="IPR000326">
    <property type="entry name" value="PAP2/HPO"/>
</dbReference>
<dbReference type="EMBL" id="LAZL01000027">
    <property type="protein sequence ID" value="KMT64318.1"/>
    <property type="molecule type" value="Genomic_DNA"/>
</dbReference>
<comment type="catalytic activity">
    <reaction evidence="9">
        <text>di-trans,octa-cis-undecaprenyl diphosphate + H2O = di-trans,octa-cis-undecaprenyl phosphate + phosphate + H(+)</text>
        <dbReference type="Rhea" id="RHEA:28094"/>
        <dbReference type="ChEBI" id="CHEBI:15377"/>
        <dbReference type="ChEBI" id="CHEBI:15378"/>
        <dbReference type="ChEBI" id="CHEBI:43474"/>
        <dbReference type="ChEBI" id="CHEBI:58405"/>
        <dbReference type="ChEBI" id="CHEBI:60392"/>
        <dbReference type="EC" id="3.6.1.27"/>
    </reaction>
</comment>
<evidence type="ECO:0000256" key="6">
    <source>
        <dbReference type="ARBA" id="ARBA00022989"/>
    </source>
</evidence>
<evidence type="ECO:0000256" key="1">
    <source>
        <dbReference type="ARBA" id="ARBA00004651"/>
    </source>
</evidence>
<dbReference type="PATRIC" id="fig|1513271.3.peg.3109"/>
<evidence type="ECO:0000256" key="4">
    <source>
        <dbReference type="ARBA" id="ARBA00022692"/>
    </source>
</evidence>
<dbReference type="EC" id="3.6.1.27" evidence="2"/>
<organism evidence="12 13">
    <name type="scientific">Catenovulum maritimum</name>
    <dbReference type="NCBI Taxonomy" id="1513271"/>
    <lineage>
        <taxon>Bacteria</taxon>
        <taxon>Pseudomonadati</taxon>
        <taxon>Pseudomonadota</taxon>
        <taxon>Gammaproteobacteria</taxon>
        <taxon>Alteromonadales</taxon>
        <taxon>Alteromonadaceae</taxon>
        <taxon>Catenovulum</taxon>
    </lineage>
</organism>
<dbReference type="OrthoDB" id="9780507at2"/>
<evidence type="ECO:0000256" key="3">
    <source>
        <dbReference type="ARBA" id="ARBA00022475"/>
    </source>
</evidence>
<evidence type="ECO:0000256" key="7">
    <source>
        <dbReference type="ARBA" id="ARBA00023136"/>
    </source>
</evidence>
<dbReference type="AlphaFoldDB" id="A0A0J8GUF4"/>
<gene>
    <name evidence="12" type="ORF">XM47_15100</name>
</gene>
<accession>A0A0J8GUF4</accession>
<reference evidence="12 13" key="1">
    <citation type="submission" date="2015-04" db="EMBL/GenBank/DDBJ databases">
        <title>Draft Genome Sequence of the Novel Agar-Digesting Marine Bacterium Q1.</title>
        <authorList>
            <person name="Li Y."/>
            <person name="Li D."/>
            <person name="Chen G."/>
            <person name="Du Z."/>
        </authorList>
    </citation>
    <scope>NUCLEOTIDE SEQUENCE [LARGE SCALE GENOMIC DNA]</scope>
    <source>
        <strain evidence="12 13">Q1</strain>
    </source>
</reference>
<feature type="transmembrane region" description="Helical" evidence="10">
    <location>
        <begin position="148"/>
        <end position="166"/>
    </location>
</feature>
<feature type="transmembrane region" description="Helical" evidence="10">
    <location>
        <begin position="107"/>
        <end position="128"/>
    </location>
</feature>
<keyword evidence="7 10" id="KW-0472">Membrane</keyword>
<evidence type="ECO:0000256" key="9">
    <source>
        <dbReference type="ARBA" id="ARBA00047594"/>
    </source>
</evidence>
<comment type="subcellular location">
    <subcellularLocation>
        <location evidence="1">Cell membrane</location>
        <topology evidence="1">Multi-pass membrane protein</topology>
    </subcellularLocation>
</comment>
<evidence type="ECO:0000256" key="2">
    <source>
        <dbReference type="ARBA" id="ARBA00012374"/>
    </source>
</evidence>
<keyword evidence="4 10" id="KW-0812">Transmembrane</keyword>
<evidence type="ECO:0000313" key="12">
    <source>
        <dbReference type="EMBL" id="KMT64318.1"/>
    </source>
</evidence>
<evidence type="ECO:0000256" key="5">
    <source>
        <dbReference type="ARBA" id="ARBA00022801"/>
    </source>
</evidence>
<sequence length="167" mass="18704">MNKITAKDQQLFAWLFTSTQNKNMQWVKLISKTGDGHFYLALALTLALLEREGFWFLAVGLIAFMFELPSYFMLKKAFKRTRPSDLLVAAYIEPSDKFSLPSGHTAAAFLMASLISYFYPSFSLLAYTWASLIGLSRVLLGVHFPTDILAGAILGIASAWFSLFLVL</sequence>
<evidence type="ECO:0000256" key="8">
    <source>
        <dbReference type="ARBA" id="ARBA00032707"/>
    </source>
</evidence>
<dbReference type="Proteomes" id="UP000037600">
    <property type="component" value="Unassembled WGS sequence"/>
</dbReference>
<evidence type="ECO:0000259" key="11">
    <source>
        <dbReference type="SMART" id="SM00014"/>
    </source>
</evidence>
<evidence type="ECO:0000256" key="10">
    <source>
        <dbReference type="SAM" id="Phobius"/>
    </source>
</evidence>
<dbReference type="Pfam" id="PF01569">
    <property type="entry name" value="PAP2"/>
    <property type="match status" value="1"/>
</dbReference>
<evidence type="ECO:0000313" key="13">
    <source>
        <dbReference type="Proteomes" id="UP000037600"/>
    </source>
</evidence>
<dbReference type="SMART" id="SM00014">
    <property type="entry name" value="acidPPc"/>
    <property type="match status" value="1"/>
</dbReference>
<dbReference type="InterPro" id="IPR036938">
    <property type="entry name" value="PAP2/HPO_sf"/>
</dbReference>
<dbReference type="PANTHER" id="PTHR14969">
    <property type="entry name" value="SPHINGOSINE-1-PHOSPHATE PHOSPHOHYDROLASE"/>
    <property type="match status" value="1"/>
</dbReference>
<comment type="caution">
    <text evidence="12">The sequence shown here is derived from an EMBL/GenBank/DDBJ whole genome shotgun (WGS) entry which is preliminary data.</text>
</comment>
<dbReference type="STRING" id="1513271.XM47_15100"/>
<proteinExistence type="predicted"/>
<protein>
    <recommendedName>
        <fullName evidence="2">undecaprenyl-diphosphate phosphatase</fullName>
        <ecNumber evidence="2">3.6.1.27</ecNumber>
    </recommendedName>
    <alternativeName>
        <fullName evidence="8">Undecaprenyl pyrophosphate phosphatase</fullName>
    </alternativeName>
</protein>
<dbReference type="PANTHER" id="PTHR14969:SF62">
    <property type="entry name" value="DECAPRENYLPHOSPHORYL-5-PHOSPHORIBOSE PHOSPHATASE RV3807C-RELATED"/>
    <property type="match status" value="1"/>
</dbReference>
<dbReference type="GO" id="GO:0050380">
    <property type="term" value="F:undecaprenyl-diphosphatase activity"/>
    <property type="evidence" value="ECO:0007669"/>
    <property type="project" value="UniProtKB-EC"/>
</dbReference>
<feature type="transmembrane region" description="Helical" evidence="10">
    <location>
        <begin position="54"/>
        <end position="74"/>
    </location>
</feature>
<dbReference type="SUPFAM" id="SSF48317">
    <property type="entry name" value="Acid phosphatase/Vanadium-dependent haloperoxidase"/>
    <property type="match status" value="1"/>
</dbReference>
<keyword evidence="3" id="KW-1003">Cell membrane</keyword>
<keyword evidence="6 10" id="KW-1133">Transmembrane helix</keyword>